<sequence>MSIYGSSSSWGDQCTSSEQSPINLSHSGSKPCDLLCELTFDDAYISQANVIISDEGLILQSQTGLGSCKFAGESYSCNSLLVTHPSHHTIENIQADAEVVAMFSSPTSGMLCVSSLVRVNPNPTSSLHFFNAFVPYANPNTESTSISLGEQWGLFMMVPPAGAYYVYDGSMVVPPCQKCKWVVFKNMINIDSSDFAFLVKNVIPGSRPIQQVGNREVFLNDVDQLPGGPMPHDGKTYMRCKRSGKKPDVKPVVSAGMQNAKRDADKKKKHWAQEWLSNQIAVNGWMEIFSVIMMIISVSAGIYYGWSQSKGPWGMYLVLQTQKLAAYLRSFFMKPTAPIFTSESSI</sequence>
<keyword evidence="5" id="KW-0456">Lyase</keyword>
<dbReference type="SMART" id="SM01057">
    <property type="entry name" value="Carb_anhydrase"/>
    <property type="match status" value="1"/>
</dbReference>
<evidence type="ECO:0000259" key="8">
    <source>
        <dbReference type="PROSITE" id="PS51144"/>
    </source>
</evidence>
<evidence type="ECO:0000256" key="7">
    <source>
        <dbReference type="SAM" id="Phobius"/>
    </source>
</evidence>
<dbReference type="Pfam" id="PF00194">
    <property type="entry name" value="Carb_anhydrase"/>
    <property type="match status" value="1"/>
</dbReference>
<feature type="transmembrane region" description="Helical" evidence="7">
    <location>
        <begin position="285"/>
        <end position="306"/>
    </location>
</feature>
<evidence type="ECO:0000256" key="6">
    <source>
        <dbReference type="ARBA" id="ARBA00048348"/>
    </source>
</evidence>
<dbReference type="PANTHER" id="PTHR18952">
    <property type="entry name" value="CARBONIC ANHYDRASE"/>
    <property type="match status" value="1"/>
</dbReference>
<comment type="similarity">
    <text evidence="1">Belongs to the alpha-carbonic anhydrase family.</text>
</comment>
<evidence type="ECO:0000256" key="4">
    <source>
        <dbReference type="ARBA" id="ARBA00022833"/>
    </source>
</evidence>
<keyword evidence="7" id="KW-0812">Transmembrane</keyword>
<dbReference type="PROSITE" id="PS51144">
    <property type="entry name" value="ALPHA_CA_2"/>
    <property type="match status" value="1"/>
</dbReference>
<proteinExistence type="inferred from homology"/>
<dbReference type="InterPro" id="IPR001148">
    <property type="entry name" value="CA_dom"/>
</dbReference>
<dbReference type="PANTHER" id="PTHR18952:SF265">
    <property type="entry name" value="CARBONIC ANHYDRASE"/>
    <property type="match status" value="1"/>
</dbReference>
<accession>A0A6C0JP64</accession>
<dbReference type="InterPro" id="IPR036398">
    <property type="entry name" value="CA_dom_sf"/>
</dbReference>
<keyword evidence="7" id="KW-1133">Transmembrane helix</keyword>
<evidence type="ECO:0000313" key="9">
    <source>
        <dbReference type="EMBL" id="QHU06596.1"/>
    </source>
</evidence>
<dbReference type="GO" id="GO:0004089">
    <property type="term" value="F:carbonate dehydratase activity"/>
    <property type="evidence" value="ECO:0007669"/>
    <property type="project" value="UniProtKB-EC"/>
</dbReference>
<dbReference type="AlphaFoldDB" id="A0A6C0JP64"/>
<dbReference type="Gene3D" id="3.10.200.10">
    <property type="entry name" value="Alpha carbonic anhydrase"/>
    <property type="match status" value="1"/>
</dbReference>
<dbReference type="GO" id="GO:0008270">
    <property type="term" value="F:zinc ion binding"/>
    <property type="evidence" value="ECO:0007669"/>
    <property type="project" value="InterPro"/>
</dbReference>
<evidence type="ECO:0000256" key="1">
    <source>
        <dbReference type="ARBA" id="ARBA00010718"/>
    </source>
</evidence>
<protein>
    <recommendedName>
        <fullName evidence="2">carbonic anhydrase</fullName>
        <ecNumber evidence="2">4.2.1.1</ecNumber>
    </recommendedName>
</protein>
<comment type="catalytic activity">
    <reaction evidence="6">
        <text>hydrogencarbonate + H(+) = CO2 + H2O</text>
        <dbReference type="Rhea" id="RHEA:10748"/>
        <dbReference type="ChEBI" id="CHEBI:15377"/>
        <dbReference type="ChEBI" id="CHEBI:15378"/>
        <dbReference type="ChEBI" id="CHEBI:16526"/>
        <dbReference type="ChEBI" id="CHEBI:17544"/>
        <dbReference type="EC" id="4.2.1.1"/>
    </reaction>
</comment>
<reference evidence="9" key="1">
    <citation type="journal article" date="2020" name="Nature">
        <title>Giant virus diversity and host interactions through global metagenomics.</title>
        <authorList>
            <person name="Schulz F."/>
            <person name="Roux S."/>
            <person name="Paez-Espino D."/>
            <person name="Jungbluth S."/>
            <person name="Walsh D.A."/>
            <person name="Denef V.J."/>
            <person name="McMahon K.D."/>
            <person name="Konstantinidis K.T."/>
            <person name="Eloe-Fadrosh E.A."/>
            <person name="Kyrpides N.C."/>
            <person name="Woyke T."/>
        </authorList>
    </citation>
    <scope>NUCLEOTIDE SEQUENCE</scope>
    <source>
        <strain evidence="9">GVMAG-S-1035315-10</strain>
    </source>
</reference>
<dbReference type="SUPFAM" id="SSF51069">
    <property type="entry name" value="Carbonic anhydrase"/>
    <property type="match status" value="1"/>
</dbReference>
<dbReference type="EMBL" id="MN740658">
    <property type="protein sequence ID" value="QHU06596.1"/>
    <property type="molecule type" value="Genomic_DNA"/>
</dbReference>
<keyword evidence="4" id="KW-0862">Zinc</keyword>
<organism evidence="9">
    <name type="scientific">viral metagenome</name>
    <dbReference type="NCBI Taxonomy" id="1070528"/>
    <lineage>
        <taxon>unclassified sequences</taxon>
        <taxon>metagenomes</taxon>
        <taxon>organismal metagenomes</taxon>
    </lineage>
</organism>
<dbReference type="EC" id="4.2.1.1" evidence="2"/>
<keyword evidence="7" id="KW-0472">Membrane</keyword>
<evidence type="ECO:0000256" key="2">
    <source>
        <dbReference type="ARBA" id="ARBA00012925"/>
    </source>
</evidence>
<keyword evidence="3" id="KW-0479">Metal-binding</keyword>
<feature type="domain" description="Alpha-carbonic anhydrase" evidence="8">
    <location>
        <begin position="1"/>
        <end position="221"/>
    </location>
</feature>
<name>A0A6C0JP64_9ZZZZ</name>
<evidence type="ECO:0000256" key="3">
    <source>
        <dbReference type="ARBA" id="ARBA00022723"/>
    </source>
</evidence>
<dbReference type="InterPro" id="IPR023561">
    <property type="entry name" value="Carbonic_anhydrase_a-class"/>
</dbReference>
<evidence type="ECO:0000256" key="5">
    <source>
        <dbReference type="ARBA" id="ARBA00023239"/>
    </source>
</evidence>